<dbReference type="HOGENOM" id="CLU_2024536_0_0_5"/>
<dbReference type="Proteomes" id="UP000030021">
    <property type="component" value="Unassembled WGS sequence"/>
</dbReference>
<protein>
    <submittedName>
        <fullName evidence="2">Uncharacterized protein</fullName>
    </submittedName>
</protein>
<name>A0A0A0HM36_9RHOB</name>
<feature type="transmembrane region" description="Helical" evidence="1">
    <location>
        <begin position="72"/>
        <end position="89"/>
    </location>
</feature>
<keyword evidence="1" id="KW-1133">Transmembrane helix</keyword>
<keyword evidence="1" id="KW-0472">Membrane</keyword>
<proteinExistence type="predicted"/>
<comment type="caution">
    <text evidence="2">The sequence shown here is derived from an EMBL/GenBank/DDBJ whole genome shotgun (WGS) entry which is preliminary data.</text>
</comment>
<organism evidence="2 3">
    <name type="scientific">Roseovarius mucosus DSM 17069</name>
    <dbReference type="NCBI Taxonomy" id="1288298"/>
    <lineage>
        <taxon>Bacteria</taxon>
        <taxon>Pseudomonadati</taxon>
        <taxon>Pseudomonadota</taxon>
        <taxon>Alphaproteobacteria</taxon>
        <taxon>Rhodobacterales</taxon>
        <taxon>Roseobacteraceae</taxon>
        <taxon>Roseovarius</taxon>
    </lineage>
</organism>
<feature type="transmembrane region" description="Helical" evidence="1">
    <location>
        <begin position="7"/>
        <end position="27"/>
    </location>
</feature>
<dbReference type="eggNOG" id="ENOG5031FS9">
    <property type="taxonomic scope" value="Bacteria"/>
</dbReference>
<dbReference type="EMBL" id="AONH01000010">
    <property type="protein sequence ID" value="KGM88245.1"/>
    <property type="molecule type" value="Genomic_DNA"/>
</dbReference>
<dbReference type="STRING" id="215743.ROSMUCSMR3_01187"/>
<gene>
    <name evidence="2" type="ORF">rosmuc_01940</name>
</gene>
<dbReference type="AlphaFoldDB" id="A0A0A0HM36"/>
<evidence type="ECO:0000313" key="2">
    <source>
        <dbReference type="EMBL" id="KGM88245.1"/>
    </source>
</evidence>
<feature type="transmembrane region" description="Helical" evidence="1">
    <location>
        <begin position="47"/>
        <end position="65"/>
    </location>
</feature>
<sequence>MRSAAMVLGVIGGCLAVLVGFFSFGYTEVVNRVGEVDGLLMQVSDPALIRSASFLAPLLAIAGGAMAKIRALWGGVLLLISAGLMYYAFGFNVFTMFPLGFTGLAGVLAIAAGKPDEPKAHF</sequence>
<evidence type="ECO:0000313" key="3">
    <source>
        <dbReference type="Proteomes" id="UP000030021"/>
    </source>
</evidence>
<evidence type="ECO:0000256" key="1">
    <source>
        <dbReference type="SAM" id="Phobius"/>
    </source>
</evidence>
<dbReference type="PATRIC" id="fig|1288298.3.peg.1957"/>
<reference evidence="2 3" key="1">
    <citation type="submission" date="2013-01" db="EMBL/GenBank/DDBJ databases">
        <authorList>
            <person name="Fiebig A."/>
            <person name="Goeker M."/>
            <person name="Klenk H.-P.P."/>
        </authorList>
    </citation>
    <scope>NUCLEOTIDE SEQUENCE [LARGE SCALE GENOMIC DNA]</scope>
    <source>
        <strain evidence="2 3">DSM 17069</strain>
    </source>
</reference>
<accession>A0A0A0HM36</accession>
<keyword evidence="1" id="KW-0812">Transmembrane</keyword>
<dbReference type="OrthoDB" id="7865446at2"/>
<dbReference type="RefSeq" id="WP_037272669.1">
    <property type="nucleotide sequence ID" value="NZ_KN293979.1"/>
</dbReference>